<keyword evidence="4" id="KW-0132">Cell division</keyword>
<evidence type="ECO:0000256" key="21">
    <source>
        <dbReference type="SAM" id="Phobius"/>
    </source>
</evidence>
<keyword evidence="7 21" id="KW-0812">Transmembrane</keyword>
<evidence type="ECO:0000313" key="22">
    <source>
        <dbReference type="EMBL" id="PIR76051.1"/>
    </source>
</evidence>
<comment type="similarity">
    <text evidence="16">Belongs to the SEDS family. FtsW subfamily.</text>
</comment>
<evidence type="ECO:0000256" key="4">
    <source>
        <dbReference type="ARBA" id="ARBA00022618"/>
    </source>
</evidence>
<feature type="transmembrane region" description="Helical" evidence="21">
    <location>
        <begin position="49"/>
        <end position="65"/>
    </location>
</feature>
<dbReference type="GO" id="GO:0009252">
    <property type="term" value="P:peptidoglycan biosynthetic process"/>
    <property type="evidence" value="ECO:0007669"/>
    <property type="project" value="UniProtKB-KW"/>
</dbReference>
<name>A0A2H0TV80_9BACT</name>
<reference evidence="23" key="1">
    <citation type="submission" date="2017-09" db="EMBL/GenBank/DDBJ databases">
        <title>Depth-based differentiation of microbial function through sediment-hosted aquifers and enrichment of novel symbionts in the deep terrestrial subsurface.</title>
        <authorList>
            <person name="Probst A.J."/>
            <person name="Ladd B."/>
            <person name="Jarett J.K."/>
            <person name="Geller-Mcgrath D.E."/>
            <person name="Sieber C.M.K."/>
            <person name="Emerson J.B."/>
            <person name="Anantharaman K."/>
            <person name="Thomas B.C."/>
            <person name="Malmstrom R."/>
            <person name="Stieglmeier M."/>
            <person name="Klingl A."/>
            <person name="Woyke T."/>
            <person name="Ryan C.M."/>
            <person name="Banfield J.F."/>
        </authorList>
    </citation>
    <scope>NUCLEOTIDE SEQUENCE [LARGE SCALE GENOMIC DNA]</scope>
</reference>
<evidence type="ECO:0000256" key="17">
    <source>
        <dbReference type="ARBA" id="ARBA00041185"/>
    </source>
</evidence>
<dbReference type="Proteomes" id="UP000231530">
    <property type="component" value="Unassembled WGS sequence"/>
</dbReference>
<comment type="caution">
    <text evidence="22">The sequence shown here is derived from an EMBL/GenBank/DDBJ whole genome shotgun (WGS) entry which is preliminary data.</text>
</comment>
<comment type="pathway">
    <text evidence="2">Cell wall biogenesis; peptidoglycan biosynthesis.</text>
</comment>
<evidence type="ECO:0000256" key="1">
    <source>
        <dbReference type="ARBA" id="ARBA00004651"/>
    </source>
</evidence>
<dbReference type="GO" id="GO:0071555">
    <property type="term" value="P:cell wall organization"/>
    <property type="evidence" value="ECO:0007669"/>
    <property type="project" value="UniProtKB-KW"/>
</dbReference>
<dbReference type="AlphaFoldDB" id="A0A2H0TV80"/>
<feature type="transmembrane region" description="Helical" evidence="21">
    <location>
        <begin position="145"/>
        <end position="162"/>
    </location>
</feature>
<dbReference type="GO" id="GO:0051301">
    <property type="term" value="P:cell division"/>
    <property type="evidence" value="ECO:0007669"/>
    <property type="project" value="UniProtKB-KW"/>
</dbReference>
<evidence type="ECO:0000256" key="7">
    <source>
        <dbReference type="ARBA" id="ARBA00022692"/>
    </source>
</evidence>
<dbReference type="EC" id="2.4.99.28" evidence="19"/>
<dbReference type="PANTHER" id="PTHR30474">
    <property type="entry name" value="CELL CYCLE PROTEIN"/>
    <property type="match status" value="1"/>
</dbReference>
<dbReference type="GO" id="GO:0008360">
    <property type="term" value="P:regulation of cell shape"/>
    <property type="evidence" value="ECO:0007669"/>
    <property type="project" value="UniProtKB-KW"/>
</dbReference>
<dbReference type="PANTHER" id="PTHR30474:SF2">
    <property type="entry name" value="PEPTIDOGLYCAN GLYCOSYLTRANSFERASE FTSW-RELATED"/>
    <property type="match status" value="1"/>
</dbReference>
<evidence type="ECO:0000256" key="19">
    <source>
        <dbReference type="ARBA" id="ARBA00044770"/>
    </source>
</evidence>
<evidence type="ECO:0000256" key="2">
    <source>
        <dbReference type="ARBA" id="ARBA00004752"/>
    </source>
</evidence>
<sequence length="367" mass="39923">MKVHAGVADYKFLMAMVVLFLFGLVILTSASSVVASQRFGDSYFFVKRQLLYGVLPGIIAMYLFAKVDYHLWKRSAMMIFVFMIGGLLLPFLPGIGSTLGTSAHSWIVMGSFSLQPSEFAKLGSIIFLAAYMSHQGETITKLKEGFFLTLGLGMIPIVLVILQPDIGTVSILFGILFAMLYFGRAKYSHLLMLSLAGVLLFLVMIWAAPYRAARFTTFLHPELDPQGQGYHINQAFLAIGSGGVFGLGLGQSRQKFAYLPEVHADSIYAVMAEELGFIGAVGFLFLLVYIAFRGFRIAKHAPDTFGQFLVAGIISWFMIQSFLNIGAMVGLLPLTGVPLPFVSHGGTALMVALAGVGIVVNVSKQQV</sequence>
<evidence type="ECO:0000256" key="8">
    <source>
        <dbReference type="ARBA" id="ARBA00022960"/>
    </source>
</evidence>
<keyword evidence="12" id="KW-0131">Cell cycle</keyword>
<evidence type="ECO:0000256" key="10">
    <source>
        <dbReference type="ARBA" id="ARBA00022989"/>
    </source>
</evidence>
<keyword evidence="6" id="KW-0808">Transferase</keyword>
<keyword evidence="9" id="KW-0573">Peptidoglycan synthesis</keyword>
<dbReference type="GO" id="GO:0015648">
    <property type="term" value="F:lipid-linked peptidoglycan transporter activity"/>
    <property type="evidence" value="ECO:0007669"/>
    <property type="project" value="TreeGrafter"/>
</dbReference>
<evidence type="ECO:0000256" key="18">
    <source>
        <dbReference type="ARBA" id="ARBA00041418"/>
    </source>
</evidence>
<comment type="subcellular location">
    <subcellularLocation>
        <location evidence="1">Cell membrane</location>
        <topology evidence="1">Multi-pass membrane protein</topology>
    </subcellularLocation>
</comment>
<keyword evidence="8" id="KW-0133">Cell shape</keyword>
<gene>
    <name evidence="22" type="primary">ftsW</name>
    <name evidence="22" type="ORF">COU32_04125</name>
</gene>
<dbReference type="GO" id="GO:0008955">
    <property type="term" value="F:peptidoglycan glycosyltransferase activity"/>
    <property type="evidence" value="ECO:0007669"/>
    <property type="project" value="UniProtKB-EC"/>
</dbReference>
<evidence type="ECO:0000256" key="14">
    <source>
        <dbReference type="ARBA" id="ARBA00032370"/>
    </source>
</evidence>
<proteinExistence type="inferred from homology"/>
<evidence type="ECO:0000256" key="15">
    <source>
        <dbReference type="ARBA" id="ARBA00033270"/>
    </source>
</evidence>
<protein>
    <recommendedName>
        <fullName evidence="17">Probable peptidoglycan glycosyltransferase FtsW</fullName>
        <ecNumber evidence="19">2.4.99.28</ecNumber>
    </recommendedName>
    <alternativeName>
        <fullName evidence="18">Cell division protein FtsW</fullName>
    </alternativeName>
    <alternativeName>
        <fullName evidence="15">Cell wall polymerase</fullName>
    </alternativeName>
    <alternativeName>
        <fullName evidence="14">Peptidoglycan polymerase</fullName>
    </alternativeName>
</protein>
<dbReference type="InterPro" id="IPR013437">
    <property type="entry name" value="FtsW"/>
</dbReference>
<feature type="transmembrane region" description="Helical" evidence="21">
    <location>
        <begin position="116"/>
        <end position="133"/>
    </location>
</feature>
<feature type="transmembrane region" description="Helical" evidence="21">
    <location>
        <begin position="190"/>
        <end position="208"/>
    </location>
</feature>
<keyword evidence="5" id="KW-0328">Glycosyltransferase</keyword>
<keyword evidence="3" id="KW-1003">Cell membrane</keyword>
<organism evidence="22 23">
    <name type="scientific">Candidatus Magasanikbacteria bacterium CG10_big_fil_rev_8_21_14_0_10_42_10</name>
    <dbReference type="NCBI Taxonomy" id="1974649"/>
    <lineage>
        <taxon>Bacteria</taxon>
        <taxon>Candidatus Magasanikiibacteriota</taxon>
    </lineage>
</organism>
<dbReference type="InterPro" id="IPR001182">
    <property type="entry name" value="FtsW/RodA"/>
</dbReference>
<feature type="transmembrane region" description="Helical" evidence="21">
    <location>
        <begin position="341"/>
        <end position="362"/>
    </location>
</feature>
<dbReference type="EMBL" id="PFBY01000043">
    <property type="protein sequence ID" value="PIR76051.1"/>
    <property type="molecule type" value="Genomic_DNA"/>
</dbReference>
<feature type="transmembrane region" description="Helical" evidence="21">
    <location>
        <begin position="77"/>
        <end position="96"/>
    </location>
</feature>
<dbReference type="GO" id="GO:0032153">
    <property type="term" value="C:cell division site"/>
    <property type="evidence" value="ECO:0007669"/>
    <property type="project" value="TreeGrafter"/>
</dbReference>
<comment type="catalytic activity">
    <reaction evidence="20">
        <text>[GlcNAc-(1-&gt;4)-Mur2Ac(oyl-L-Ala-gamma-D-Glu-L-Lys-D-Ala-D-Ala)](n)-di-trans,octa-cis-undecaprenyl diphosphate + beta-D-GlcNAc-(1-&gt;4)-Mur2Ac(oyl-L-Ala-gamma-D-Glu-L-Lys-D-Ala-D-Ala)-di-trans,octa-cis-undecaprenyl diphosphate = [GlcNAc-(1-&gt;4)-Mur2Ac(oyl-L-Ala-gamma-D-Glu-L-Lys-D-Ala-D-Ala)](n+1)-di-trans,octa-cis-undecaprenyl diphosphate + di-trans,octa-cis-undecaprenyl diphosphate + H(+)</text>
        <dbReference type="Rhea" id="RHEA:23708"/>
        <dbReference type="Rhea" id="RHEA-COMP:9602"/>
        <dbReference type="Rhea" id="RHEA-COMP:9603"/>
        <dbReference type="ChEBI" id="CHEBI:15378"/>
        <dbReference type="ChEBI" id="CHEBI:58405"/>
        <dbReference type="ChEBI" id="CHEBI:60033"/>
        <dbReference type="ChEBI" id="CHEBI:78435"/>
        <dbReference type="EC" id="2.4.99.28"/>
    </reaction>
</comment>
<evidence type="ECO:0000256" key="16">
    <source>
        <dbReference type="ARBA" id="ARBA00038053"/>
    </source>
</evidence>
<evidence type="ECO:0000256" key="5">
    <source>
        <dbReference type="ARBA" id="ARBA00022676"/>
    </source>
</evidence>
<dbReference type="Pfam" id="PF01098">
    <property type="entry name" value="FTSW_RODA_SPOVE"/>
    <property type="match status" value="1"/>
</dbReference>
<evidence type="ECO:0000256" key="6">
    <source>
        <dbReference type="ARBA" id="ARBA00022679"/>
    </source>
</evidence>
<feature type="transmembrane region" description="Helical" evidence="21">
    <location>
        <begin position="12"/>
        <end position="37"/>
    </location>
</feature>
<evidence type="ECO:0000256" key="12">
    <source>
        <dbReference type="ARBA" id="ARBA00023306"/>
    </source>
</evidence>
<evidence type="ECO:0000313" key="23">
    <source>
        <dbReference type="Proteomes" id="UP000231530"/>
    </source>
</evidence>
<feature type="transmembrane region" description="Helical" evidence="21">
    <location>
        <begin position="304"/>
        <end position="329"/>
    </location>
</feature>
<feature type="transmembrane region" description="Helical" evidence="21">
    <location>
        <begin position="275"/>
        <end position="292"/>
    </location>
</feature>
<accession>A0A2H0TV80</accession>
<dbReference type="GO" id="GO:0005886">
    <property type="term" value="C:plasma membrane"/>
    <property type="evidence" value="ECO:0007669"/>
    <property type="project" value="UniProtKB-SubCell"/>
</dbReference>
<keyword evidence="13" id="KW-0961">Cell wall biogenesis/degradation</keyword>
<evidence type="ECO:0000256" key="11">
    <source>
        <dbReference type="ARBA" id="ARBA00023136"/>
    </source>
</evidence>
<evidence type="ECO:0000256" key="13">
    <source>
        <dbReference type="ARBA" id="ARBA00023316"/>
    </source>
</evidence>
<evidence type="ECO:0000256" key="9">
    <source>
        <dbReference type="ARBA" id="ARBA00022984"/>
    </source>
</evidence>
<feature type="transmembrane region" description="Helical" evidence="21">
    <location>
        <begin position="168"/>
        <end position="183"/>
    </location>
</feature>
<evidence type="ECO:0000256" key="20">
    <source>
        <dbReference type="ARBA" id="ARBA00049902"/>
    </source>
</evidence>
<evidence type="ECO:0000256" key="3">
    <source>
        <dbReference type="ARBA" id="ARBA00022475"/>
    </source>
</evidence>
<keyword evidence="10 21" id="KW-1133">Transmembrane helix</keyword>
<keyword evidence="11 21" id="KW-0472">Membrane</keyword>
<dbReference type="NCBIfam" id="TIGR02614">
    <property type="entry name" value="ftsW"/>
    <property type="match status" value="1"/>
</dbReference>